<dbReference type="GO" id="GO:0016020">
    <property type="term" value="C:membrane"/>
    <property type="evidence" value="ECO:0007669"/>
    <property type="project" value="UniProtKB-SubCell"/>
</dbReference>
<feature type="transmembrane region" description="Helical" evidence="1">
    <location>
        <begin position="200"/>
        <end position="223"/>
    </location>
</feature>
<organism evidence="3 4">
    <name type="scientific">Streptomonospora nanhaiensis</name>
    <dbReference type="NCBI Taxonomy" id="1323731"/>
    <lineage>
        <taxon>Bacteria</taxon>
        <taxon>Bacillati</taxon>
        <taxon>Actinomycetota</taxon>
        <taxon>Actinomycetes</taxon>
        <taxon>Streptosporangiales</taxon>
        <taxon>Nocardiopsidaceae</taxon>
        <taxon>Streptomonospora</taxon>
    </lineage>
</organism>
<gene>
    <name evidence="3" type="ORF">HNR12_002293</name>
</gene>
<keyword evidence="1" id="KW-1133">Transmembrane helix</keyword>
<evidence type="ECO:0000313" key="4">
    <source>
        <dbReference type="Proteomes" id="UP000575985"/>
    </source>
</evidence>
<proteinExistence type="predicted"/>
<reference evidence="3 4" key="1">
    <citation type="submission" date="2020-07" db="EMBL/GenBank/DDBJ databases">
        <title>Sequencing the genomes of 1000 actinobacteria strains.</title>
        <authorList>
            <person name="Klenk H.-P."/>
        </authorList>
    </citation>
    <scope>NUCLEOTIDE SEQUENCE [LARGE SCALE GENOMIC DNA]</scope>
    <source>
        <strain evidence="3 4">DSM 45927</strain>
    </source>
</reference>
<protein>
    <recommendedName>
        <fullName evidence="2">VanZ-like domain-containing protein</fullName>
    </recommendedName>
</protein>
<accession>A0A853BN38</accession>
<feature type="transmembrane region" description="Helical" evidence="1">
    <location>
        <begin position="235"/>
        <end position="254"/>
    </location>
</feature>
<feature type="transmembrane region" description="Helical" evidence="1">
    <location>
        <begin position="43"/>
        <end position="65"/>
    </location>
</feature>
<keyword evidence="1" id="KW-0812">Transmembrane</keyword>
<dbReference type="AlphaFoldDB" id="A0A853BN38"/>
<dbReference type="Pfam" id="PF04892">
    <property type="entry name" value="VanZ"/>
    <property type="match status" value="1"/>
</dbReference>
<keyword evidence="4" id="KW-1185">Reference proteome</keyword>
<feature type="transmembrane region" description="Helical" evidence="1">
    <location>
        <begin position="12"/>
        <end position="31"/>
    </location>
</feature>
<dbReference type="InterPro" id="IPR006976">
    <property type="entry name" value="VanZ-like"/>
</dbReference>
<feature type="domain" description="VanZ-like" evidence="2">
    <location>
        <begin position="105"/>
        <end position="172"/>
    </location>
</feature>
<feature type="transmembrane region" description="Helical" evidence="1">
    <location>
        <begin position="124"/>
        <end position="147"/>
    </location>
</feature>
<dbReference type="Proteomes" id="UP000575985">
    <property type="component" value="Unassembled WGS sequence"/>
</dbReference>
<evidence type="ECO:0000256" key="1">
    <source>
        <dbReference type="SAM" id="Phobius"/>
    </source>
</evidence>
<feature type="transmembrane region" description="Helical" evidence="1">
    <location>
        <begin position="159"/>
        <end position="180"/>
    </location>
</feature>
<feature type="transmembrane region" description="Helical" evidence="1">
    <location>
        <begin position="290"/>
        <end position="314"/>
    </location>
</feature>
<comment type="caution">
    <text evidence="3">The sequence shown here is derived from an EMBL/GenBank/DDBJ whole genome shotgun (WGS) entry which is preliminary data.</text>
</comment>
<keyword evidence="1" id="KW-0472">Membrane</keyword>
<feature type="transmembrane region" description="Helical" evidence="1">
    <location>
        <begin position="99"/>
        <end position="117"/>
    </location>
</feature>
<name>A0A853BN38_9ACTN</name>
<evidence type="ECO:0000313" key="3">
    <source>
        <dbReference type="EMBL" id="NYI96016.1"/>
    </source>
</evidence>
<dbReference type="EMBL" id="JACCFO010000001">
    <property type="protein sequence ID" value="NYI96016.1"/>
    <property type="molecule type" value="Genomic_DNA"/>
</dbReference>
<dbReference type="RefSeq" id="WP_179767451.1">
    <property type="nucleotide sequence ID" value="NZ_JACCFO010000001.1"/>
</dbReference>
<evidence type="ECO:0000259" key="2">
    <source>
        <dbReference type="Pfam" id="PF04892"/>
    </source>
</evidence>
<sequence length="365" mass="36937">MGGDLTGGSAAAQLAFGGAALAVALCSAGFLRRQHRRYGRLAGWPGQVTAAVLATGIGLAAFAVWPLPTGLDGLCAPHGGAPAHPDPLSLAASAPPERTALAAGAFVPLGLLLRYRYRRGAPTAVLLCAAAAAAIEGLQYTALLGAYPCAYRTAAADDVLLGAAGGLAGWLLGLAATRLLPRAWPGALADVLPPALGRRLLGHLLDLAVCWCGATTAAALPVALGRVAPAAADPLRDALFAALAAVFALAVPLLRRDRATPGRAALHLALAEAAGPPLAARRPRVLARAALLWVPVAGLLVAGQPWWILAVAALHGSTAVVRRDAAGLFDLVTGTRTVTRATVLGGLPDRLMRYTRRAQPAAAAT</sequence>